<evidence type="ECO:0000313" key="2">
    <source>
        <dbReference type="EMBL" id="KAF6756725.1"/>
    </source>
</evidence>
<feature type="compositionally biased region" description="Basic residues" evidence="1">
    <location>
        <begin position="131"/>
        <end position="162"/>
    </location>
</feature>
<proteinExistence type="predicted"/>
<gene>
    <name evidence="2" type="ORF">DFP72DRAFT_275083</name>
</gene>
<protein>
    <submittedName>
        <fullName evidence="2">Uncharacterized protein</fullName>
    </submittedName>
</protein>
<feature type="compositionally biased region" description="Polar residues" evidence="1">
    <location>
        <begin position="65"/>
        <end position="75"/>
    </location>
</feature>
<dbReference type="Proteomes" id="UP000521943">
    <property type="component" value="Unassembled WGS sequence"/>
</dbReference>
<feature type="compositionally biased region" description="Polar residues" evidence="1">
    <location>
        <begin position="92"/>
        <end position="105"/>
    </location>
</feature>
<comment type="caution">
    <text evidence="2">The sequence shown here is derived from an EMBL/GenBank/DDBJ whole genome shotgun (WGS) entry which is preliminary data.</text>
</comment>
<dbReference type="AlphaFoldDB" id="A0A8H6M6L4"/>
<sequence>MTPPKHVHPGAVLYTDSHRVEERWASSTPLRRHPPPPPPLCTRRPLRRRRPAPPPPPPRPPHPGTISTTSTASNDAPSTTSIPTSTTSTASNDAPGSTSITSIASNDGGPHPPPPRLLRRTTPPAAPPSRPLRRRRQHLHHVRRVERLPRHRHHLTPPRPLRRTTLPAPPPHPPLRCSTKVMFRHRRPPTNSSCFHCVDVGCPSSPPLYRVEIAPLRALRLERTMAEEDWRVYDVRKSRPARRATFSDVIVHFVVLQYRMSLLGHELEGVSYHNVHYPTQ</sequence>
<feature type="region of interest" description="Disordered" evidence="1">
    <location>
        <begin position="1"/>
        <end position="174"/>
    </location>
</feature>
<feature type="compositionally biased region" description="Pro residues" evidence="1">
    <location>
        <begin position="52"/>
        <end position="63"/>
    </location>
</feature>
<name>A0A8H6M6L4_9AGAR</name>
<keyword evidence="3" id="KW-1185">Reference proteome</keyword>
<feature type="compositionally biased region" description="Low complexity" evidence="1">
    <location>
        <begin position="76"/>
        <end position="91"/>
    </location>
</feature>
<dbReference type="EMBL" id="JACGCI010000025">
    <property type="protein sequence ID" value="KAF6756725.1"/>
    <property type="molecule type" value="Genomic_DNA"/>
</dbReference>
<evidence type="ECO:0000256" key="1">
    <source>
        <dbReference type="SAM" id="MobiDB-lite"/>
    </source>
</evidence>
<reference evidence="2 3" key="1">
    <citation type="submission" date="2020-07" db="EMBL/GenBank/DDBJ databases">
        <title>Comparative genomics of pyrophilous fungi reveals a link between fire events and developmental genes.</title>
        <authorList>
            <consortium name="DOE Joint Genome Institute"/>
            <person name="Steindorff A.S."/>
            <person name="Carver A."/>
            <person name="Calhoun S."/>
            <person name="Stillman K."/>
            <person name="Liu H."/>
            <person name="Lipzen A."/>
            <person name="Pangilinan J."/>
            <person name="Labutti K."/>
            <person name="Bruns T.D."/>
            <person name="Grigoriev I.V."/>
        </authorList>
    </citation>
    <scope>NUCLEOTIDE SEQUENCE [LARGE SCALE GENOMIC DNA]</scope>
    <source>
        <strain evidence="2 3">CBS 144469</strain>
    </source>
</reference>
<accession>A0A8H6M6L4</accession>
<organism evidence="2 3">
    <name type="scientific">Ephemerocybe angulata</name>
    <dbReference type="NCBI Taxonomy" id="980116"/>
    <lineage>
        <taxon>Eukaryota</taxon>
        <taxon>Fungi</taxon>
        <taxon>Dikarya</taxon>
        <taxon>Basidiomycota</taxon>
        <taxon>Agaricomycotina</taxon>
        <taxon>Agaricomycetes</taxon>
        <taxon>Agaricomycetidae</taxon>
        <taxon>Agaricales</taxon>
        <taxon>Agaricineae</taxon>
        <taxon>Psathyrellaceae</taxon>
        <taxon>Ephemerocybe</taxon>
    </lineage>
</organism>
<evidence type="ECO:0000313" key="3">
    <source>
        <dbReference type="Proteomes" id="UP000521943"/>
    </source>
</evidence>